<proteinExistence type="predicted"/>
<keyword evidence="2" id="KW-1185">Reference proteome</keyword>
<accession>A0A0C9V8L9</accession>
<dbReference type="HOGENOM" id="CLU_1732648_0_0_1"/>
<dbReference type="Proteomes" id="UP000054279">
    <property type="component" value="Unassembled WGS sequence"/>
</dbReference>
<gene>
    <name evidence="1" type="ORF">M422DRAFT_50204</name>
</gene>
<dbReference type="EMBL" id="KN837165">
    <property type="protein sequence ID" value="KIJ37857.1"/>
    <property type="molecule type" value="Genomic_DNA"/>
</dbReference>
<sequence>MTLSLLAAPVSTQTTIPTSRQRFRLFFDSGIQEVDFNHQDNGNIFDYYSAISNTVSVPVPSLFYHVKVINIVLVQQTTILIHISVFQHSNNVLLAPNMDHTSPEWCQMDIERNTQINKDHDMFDSNPAFDLNNVPSDFGNDDPSSPINFHM</sequence>
<dbReference type="AlphaFoldDB" id="A0A0C9V8L9"/>
<protein>
    <submittedName>
        <fullName evidence="1">Uncharacterized protein</fullName>
    </submittedName>
</protein>
<reference evidence="1 2" key="1">
    <citation type="submission" date="2014-06" db="EMBL/GenBank/DDBJ databases">
        <title>Evolutionary Origins and Diversification of the Mycorrhizal Mutualists.</title>
        <authorList>
            <consortium name="DOE Joint Genome Institute"/>
            <consortium name="Mycorrhizal Genomics Consortium"/>
            <person name="Kohler A."/>
            <person name="Kuo A."/>
            <person name="Nagy L.G."/>
            <person name="Floudas D."/>
            <person name="Copeland A."/>
            <person name="Barry K.W."/>
            <person name="Cichocki N."/>
            <person name="Veneault-Fourrey C."/>
            <person name="LaButti K."/>
            <person name="Lindquist E.A."/>
            <person name="Lipzen A."/>
            <person name="Lundell T."/>
            <person name="Morin E."/>
            <person name="Murat C."/>
            <person name="Riley R."/>
            <person name="Ohm R."/>
            <person name="Sun H."/>
            <person name="Tunlid A."/>
            <person name="Henrissat B."/>
            <person name="Grigoriev I.V."/>
            <person name="Hibbett D.S."/>
            <person name="Martin F."/>
        </authorList>
    </citation>
    <scope>NUCLEOTIDE SEQUENCE [LARGE SCALE GENOMIC DNA]</scope>
    <source>
        <strain evidence="1 2">SS14</strain>
    </source>
</reference>
<evidence type="ECO:0000313" key="1">
    <source>
        <dbReference type="EMBL" id="KIJ37857.1"/>
    </source>
</evidence>
<name>A0A0C9V8L9_SPHS4</name>
<evidence type="ECO:0000313" key="2">
    <source>
        <dbReference type="Proteomes" id="UP000054279"/>
    </source>
</evidence>
<organism evidence="1 2">
    <name type="scientific">Sphaerobolus stellatus (strain SS14)</name>
    <dbReference type="NCBI Taxonomy" id="990650"/>
    <lineage>
        <taxon>Eukaryota</taxon>
        <taxon>Fungi</taxon>
        <taxon>Dikarya</taxon>
        <taxon>Basidiomycota</taxon>
        <taxon>Agaricomycotina</taxon>
        <taxon>Agaricomycetes</taxon>
        <taxon>Phallomycetidae</taxon>
        <taxon>Geastrales</taxon>
        <taxon>Sphaerobolaceae</taxon>
        <taxon>Sphaerobolus</taxon>
    </lineage>
</organism>